<dbReference type="EMBL" id="JAGDFM010001024">
    <property type="protein sequence ID" value="KAG7375639.1"/>
    <property type="molecule type" value="Genomic_DNA"/>
</dbReference>
<dbReference type="AlphaFoldDB" id="A0A8T1V6A1"/>
<comment type="caution">
    <text evidence="1">The sequence shown here is derived from an EMBL/GenBank/DDBJ whole genome shotgun (WGS) entry which is preliminary data.</text>
</comment>
<organism evidence="1 2">
    <name type="scientific">Phytophthora pseudosyringae</name>
    <dbReference type="NCBI Taxonomy" id="221518"/>
    <lineage>
        <taxon>Eukaryota</taxon>
        <taxon>Sar</taxon>
        <taxon>Stramenopiles</taxon>
        <taxon>Oomycota</taxon>
        <taxon>Peronosporomycetes</taxon>
        <taxon>Peronosporales</taxon>
        <taxon>Peronosporaceae</taxon>
        <taxon>Phytophthora</taxon>
    </lineage>
</organism>
<evidence type="ECO:0000313" key="2">
    <source>
        <dbReference type="Proteomes" id="UP000694044"/>
    </source>
</evidence>
<dbReference type="OrthoDB" id="117659at2759"/>
<reference evidence="1" key="1">
    <citation type="submission" date="2021-02" db="EMBL/GenBank/DDBJ databases">
        <authorList>
            <person name="Palmer J.M."/>
        </authorList>
    </citation>
    <scope>NUCLEOTIDE SEQUENCE</scope>
    <source>
        <strain evidence="1">SCRP734</strain>
    </source>
</reference>
<proteinExistence type="predicted"/>
<protein>
    <submittedName>
        <fullName evidence="1">Methylphosphate capping enzyme</fullName>
    </submittedName>
</protein>
<gene>
    <name evidence="1" type="primary">BCDIN3D_3</name>
    <name evidence="1" type="ORF">PHYPSEUDO_000402</name>
</gene>
<sequence>MGLSVMLSWYMLRSFDRSVFDSVLLGWFGSLSKYRVFRGLMRTGDFLIHFMGPLTLATKYLKHVELLGAVGVLRRGRRAGREPRVPFFAAASGVVLGCGERLYARG</sequence>
<keyword evidence="2" id="KW-1185">Reference proteome</keyword>
<dbReference type="Proteomes" id="UP000694044">
    <property type="component" value="Unassembled WGS sequence"/>
</dbReference>
<accession>A0A8T1V6A1</accession>
<name>A0A8T1V6A1_9STRA</name>
<evidence type="ECO:0000313" key="1">
    <source>
        <dbReference type="EMBL" id="KAG7375639.1"/>
    </source>
</evidence>